<dbReference type="GeneID" id="70185304"/>
<dbReference type="EMBL" id="JAGTJQ010000013">
    <property type="protein sequence ID" value="KAH7014236.1"/>
    <property type="molecule type" value="Genomic_DNA"/>
</dbReference>
<gene>
    <name evidence="4" type="ORF">B0I36DRAFT_338453</name>
</gene>
<proteinExistence type="inferred from homology"/>
<dbReference type="InterPro" id="IPR001466">
    <property type="entry name" value="Beta-lactam-related"/>
</dbReference>
<dbReference type="Proteomes" id="UP000756346">
    <property type="component" value="Unassembled WGS sequence"/>
</dbReference>
<dbReference type="InterPro" id="IPR051478">
    <property type="entry name" value="Beta-lactamase-like_AB/R"/>
</dbReference>
<dbReference type="PANTHER" id="PTHR22935">
    <property type="entry name" value="PENICILLIN-BINDING PROTEIN"/>
    <property type="match status" value="1"/>
</dbReference>
<dbReference type="RefSeq" id="XP_046005203.1">
    <property type="nucleotide sequence ID" value="XM_046155758.1"/>
</dbReference>
<organism evidence="4 5">
    <name type="scientific">Microdochium trichocladiopsis</name>
    <dbReference type="NCBI Taxonomy" id="1682393"/>
    <lineage>
        <taxon>Eukaryota</taxon>
        <taxon>Fungi</taxon>
        <taxon>Dikarya</taxon>
        <taxon>Ascomycota</taxon>
        <taxon>Pezizomycotina</taxon>
        <taxon>Sordariomycetes</taxon>
        <taxon>Xylariomycetidae</taxon>
        <taxon>Xylariales</taxon>
        <taxon>Microdochiaceae</taxon>
        <taxon>Microdochium</taxon>
    </lineage>
</organism>
<comment type="caution">
    <text evidence="4">The sequence shown here is derived from an EMBL/GenBank/DDBJ whole genome shotgun (WGS) entry which is preliminary data.</text>
</comment>
<dbReference type="Pfam" id="PF26335">
    <property type="entry name" value="ARB_00930_C"/>
    <property type="match status" value="1"/>
</dbReference>
<dbReference type="Gene3D" id="3.40.710.10">
    <property type="entry name" value="DD-peptidase/beta-lactamase superfamily"/>
    <property type="match status" value="1"/>
</dbReference>
<protein>
    <recommendedName>
        <fullName evidence="6">Beta-lactamase/transpeptidase-like protein</fullName>
    </recommendedName>
</protein>
<dbReference type="AlphaFoldDB" id="A0A9P9BJ36"/>
<dbReference type="OrthoDB" id="10250282at2759"/>
<feature type="domain" description="Beta-lactamase-related" evidence="2">
    <location>
        <begin position="24"/>
        <end position="143"/>
    </location>
</feature>
<evidence type="ECO:0000313" key="4">
    <source>
        <dbReference type="EMBL" id="KAH7014236.1"/>
    </source>
</evidence>
<dbReference type="SUPFAM" id="SSF56601">
    <property type="entry name" value="beta-lactamase/transpeptidase-like"/>
    <property type="match status" value="1"/>
</dbReference>
<feature type="domain" description="Beta-lactamase-like ARB-00930-like C-terminal" evidence="3">
    <location>
        <begin position="165"/>
        <end position="369"/>
    </location>
</feature>
<evidence type="ECO:0008006" key="6">
    <source>
        <dbReference type="Google" id="ProtNLM"/>
    </source>
</evidence>
<dbReference type="Pfam" id="PF00144">
    <property type="entry name" value="Beta-lactamase"/>
    <property type="match status" value="1"/>
</dbReference>
<dbReference type="InterPro" id="IPR058664">
    <property type="entry name" value="ARB_00930-like_C"/>
</dbReference>
<accession>A0A9P9BJ36</accession>
<comment type="similarity">
    <text evidence="1">Belongs to the beta-lactamase family.</text>
</comment>
<reference evidence="4" key="1">
    <citation type="journal article" date="2021" name="Nat. Commun.">
        <title>Genetic determinants of endophytism in the Arabidopsis root mycobiome.</title>
        <authorList>
            <person name="Mesny F."/>
            <person name="Miyauchi S."/>
            <person name="Thiergart T."/>
            <person name="Pickel B."/>
            <person name="Atanasova L."/>
            <person name="Karlsson M."/>
            <person name="Huettel B."/>
            <person name="Barry K.W."/>
            <person name="Haridas S."/>
            <person name="Chen C."/>
            <person name="Bauer D."/>
            <person name="Andreopoulos W."/>
            <person name="Pangilinan J."/>
            <person name="LaButti K."/>
            <person name="Riley R."/>
            <person name="Lipzen A."/>
            <person name="Clum A."/>
            <person name="Drula E."/>
            <person name="Henrissat B."/>
            <person name="Kohler A."/>
            <person name="Grigoriev I.V."/>
            <person name="Martin F.M."/>
            <person name="Hacquard S."/>
        </authorList>
    </citation>
    <scope>NUCLEOTIDE SEQUENCE</scope>
    <source>
        <strain evidence="4">MPI-CAGE-CH-0230</strain>
    </source>
</reference>
<evidence type="ECO:0000259" key="2">
    <source>
        <dbReference type="Pfam" id="PF00144"/>
    </source>
</evidence>
<evidence type="ECO:0000256" key="1">
    <source>
        <dbReference type="ARBA" id="ARBA00038473"/>
    </source>
</evidence>
<name>A0A9P9BJ36_9PEZI</name>
<dbReference type="PANTHER" id="PTHR22935:SF95">
    <property type="entry name" value="BETA-LACTAMASE-LIKE 1-RELATED"/>
    <property type="match status" value="1"/>
</dbReference>
<dbReference type="InterPro" id="IPR012338">
    <property type="entry name" value="Beta-lactam/transpept-like"/>
</dbReference>
<keyword evidence="5" id="KW-1185">Reference proteome</keyword>
<evidence type="ECO:0000259" key="3">
    <source>
        <dbReference type="Pfam" id="PF26335"/>
    </source>
</evidence>
<sequence>MNLTNSMVSPGIDDHAVIPVGDTNSWGADYGVGAPGGGLVSSLSDLAVFFSTILSPSAQLSSNTTRAWSARSWLHDPSILTGSPFSAVGSPWEIYRAQNLVPRHPHTVDIYGKGGSANGYQAQVAVLDEYGVAIILLTAGGGGGACQNIYDAVLKTLVPVIDEIAREQAADNYVASFSSSYPNESESSGAVQRQRQRHDEQEVCVGMVDFNATVIQDEHSLILESVWRNGTDMLAAYIKLWSVTMGMYVPAVPKMARLFPTDVRAESVLNDTAYRGQGGSSSSSNGDVEVIVEDWRIDWSLEAAGTRSDMPGTGMGPDGASKDNCLGWTWVDWMYYGNEPMDRVVFIREKATGKVLGMEVPYLRSGMLYKAP</sequence>
<evidence type="ECO:0000313" key="5">
    <source>
        <dbReference type="Proteomes" id="UP000756346"/>
    </source>
</evidence>